<evidence type="ECO:0000256" key="1">
    <source>
        <dbReference type="SAM" id="Coils"/>
    </source>
</evidence>
<sequence length="546" mass="64763">MTTQTNLNNNPSLYTDHYLSEIDDDLTSINDFDLLKFQLIRQRQILFSFIELLIKTELSYENIVLRIDYENLLNKQNQLNNEYNLLKNEYQHLGQTCLYLINKTHDLIDERNKYYNEWQTNKSLLTPRPDWDKVSNVIDGGIERWKILSNEKSSEQLVDILIKEINNENQIEKINEQNYFDAIGDDLLVLPFLRMPKNTRIFNRRMRRRMTGLLIKEIWTDKIRDSEDHIRRNLSRTKESNSPELSASVLSPLLQTTHSPSDNNTNQNNKTLADHIAAYFEKRFNSHTIAIEMGYNLNDACQRYRNSERINLFWGIITGQIEEMVYHHQMKSISQLLQHLIKMKKLFSIQQESLPLKARKAIVSEPTSPLAVIANRRLSSLSLFSMKEHQESKVLRHQFVMTNEQFLEALKIFYPNKTSSQIDELFQSAKHDLQYSNESIEFSLLFMEDDETRFSEFLSTLIKQINQEKNFYVEQIKQILLGYPLITVSQFCRAIYMIDPNIDQNELHRYIQWVFSIKNFHSLQQIKPLDLEDLLRRLENCACFKH</sequence>
<proteinExistence type="predicted"/>
<protein>
    <submittedName>
        <fullName evidence="2">Uncharacterized protein</fullName>
    </submittedName>
</protein>
<dbReference type="PANTHER" id="PTHR16306:SF0">
    <property type="entry name" value="TRANSLIN-ASSOCIATED FACTOR X-INTERACTING PROTEIN 1"/>
    <property type="match status" value="1"/>
</dbReference>
<reference evidence="2" key="1">
    <citation type="submission" date="2021-02" db="EMBL/GenBank/DDBJ databases">
        <authorList>
            <person name="Nowell W R."/>
        </authorList>
    </citation>
    <scope>NUCLEOTIDE SEQUENCE</scope>
</reference>
<accession>A0A814B338</accession>
<comment type="caution">
    <text evidence="2">The sequence shown here is derived from an EMBL/GenBank/DDBJ whole genome shotgun (WGS) entry which is preliminary data.</text>
</comment>
<evidence type="ECO:0000313" key="2">
    <source>
        <dbReference type="EMBL" id="CAF0922434.1"/>
    </source>
</evidence>
<dbReference type="Proteomes" id="UP000663882">
    <property type="component" value="Unassembled WGS sequence"/>
</dbReference>
<dbReference type="OrthoDB" id="261426at2759"/>
<keyword evidence="1" id="KW-0175">Coiled coil</keyword>
<evidence type="ECO:0000313" key="3">
    <source>
        <dbReference type="Proteomes" id="UP000663882"/>
    </source>
</evidence>
<gene>
    <name evidence="2" type="ORF">RFH988_LOCUS10073</name>
</gene>
<name>A0A814B338_9BILA</name>
<feature type="coiled-coil region" evidence="1">
    <location>
        <begin position="62"/>
        <end position="96"/>
    </location>
</feature>
<organism evidence="2 3">
    <name type="scientific">Rotaria sordida</name>
    <dbReference type="NCBI Taxonomy" id="392033"/>
    <lineage>
        <taxon>Eukaryota</taxon>
        <taxon>Metazoa</taxon>
        <taxon>Spiralia</taxon>
        <taxon>Gnathifera</taxon>
        <taxon>Rotifera</taxon>
        <taxon>Eurotatoria</taxon>
        <taxon>Bdelloidea</taxon>
        <taxon>Philodinida</taxon>
        <taxon>Philodinidae</taxon>
        <taxon>Rotaria</taxon>
    </lineage>
</organism>
<dbReference type="PANTHER" id="PTHR16306">
    <property type="entry name" value="TRANSLIN-ASSOCIATED FACTOR X-INTERACTING PROTEIN 1"/>
    <property type="match status" value="1"/>
</dbReference>
<dbReference type="AlphaFoldDB" id="A0A814B338"/>
<dbReference type="GO" id="GO:0005737">
    <property type="term" value="C:cytoplasm"/>
    <property type="evidence" value="ECO:0007669"/>
    <property type="project" value="TreeGrafter"/>
</dbReference>
<dbReference type="EMBL" id="CAJNOO010000370">
    <property type="protein sequence ID" value="CAF0922434.1"/>
    <property type="molecule type" value="Genomic_DNA"/>
</dbReference>